<evidence type="ECO:0000313" key="1">
    <source>
        <dbReference type="EMBL" id="KAI0498164.1"/>
    </source>
</evidence>
<keyword evidence="2" id="KW-1185">Reference proteome</keyword>
<name>A0A8T3AQA6_DENNO</name>
<protein>
    <submittedName>
        <fullName evidence="1">Uncharacterized protein</fullName>
    </submittedName>
</protein>
<organism evidence="1 2">
    <name type="scientific">Dendrobium nobile</name>
    <name type="common">Orchid</name>
    <dbReference type="NCBI Taxonomy" id="94219"/>
    <lineage>
        <taxon>Eukaryota</taxon>
        <taxon>Viridiplantae</taxon>
        <taxon>Streptophyta</taxon>
        <taxon>Embryophyta</taxon>
        <taxon>Tracheophyta</taxon>
        <taxon>Spermatophyta</taxon>
        <taxon>Magnoliopsida</taxon>
        <taxon>Liliopsida</taxon>
        <taxon>Asparagales</taxon>
        <taxon>Orchidaceae</taxon>
        <taxon>Epidendroideae</taxon>
        <taxon>Malaxideae</taxon>
        <taxon>Dendrobiinae</taxon>
        <taxon>Dendrobium</taxon>
    </lineage>
</organism>
<dbReference type="AlphaFoldDB" id="A0A8T3AQA6"/>
<evidence type="ECO:0000313" key="2">
    <source>
        <dbReference type="Proteomes" id="UP000829196"/>
    </source>
</evidence>
<reference evidence="1" key="1">
    <citation type="journal article" date="2022" name="Front. Genet.">
        <title>Chromosome-Scale Assembly of the Dendrobium nobile Genome Provides Insights Into the Molecular Mechanism of the Biosynthesis of the Medicinal Active Ingredient of Dendrobium.</title>
        <authorList>
            <person name="Xu Q."/>
            <person name="Niu S.-C."/>
            <person name="Li K.-L."/>
            <person name="Zheng P.-J."/>
            <person name="Zhang X.-J."/>
            <person name="Jia Y."/>
            <person name="Liu Y."/>
            <person name="Niu Y.-X."/>
            <person name="Yu L.-H."/>
            <person name="Chen D.-F."/>
            <person name="Zhang G.-Q."/>
        </authorList>
    </citation>
    <scope>NUCLEOTIDE SEQUENCE</scope>
    <source>
        <tissue evidence="1">Leaf</tissue>
    </source>
</reference>
<dbReference type="EMBL" id="JAGYWB010000015">
    <property type="protein sequence ID" value="KAI0498164.1"/>
    <property type="molecule type" value="Genomic_DNA"/>
</dbReference>
<comment type="caution">
    <text evidence="1">The sequence shown here is derived from an EMBL/GenBank/DDBJ whole genome shotgun (WGS) entry which is preliminary data.</text>
</comment>
<accession>A0A8T3AQA6</accession>
<sequence>MWDHSIFSQHSESEGTANKWLFLELPVQKLKSTWNIKENFKNLKKFKKNWNICTNAKDRLVTWEHIISS</sequence>
<dbReference type="Proteomes" id="UP000829196">
    <property type="component" value="Unassembled WGS sequence"/>
</dbReference>
<proteinExistence type="predicted"/>
<gene>
    <name evidence="1" type="ORF">KFK09_021405</name>
</gene>